<dbReference type="PROSITE" id="PS50977">
    <property type="entry name" value="HTH_TETR_2"/>
    <property type="match status" value="1"/>
</dbReference>
<dbReference type="EMBL" id="RSEB01000010">
    <property type="protein sequence ID" value="RRR95671.1"/>
    <property type="molecule type" value="Genomic_DNA"/>
</dbReference>
<evidence type="ECO:0000313" key="6">
    <source>
        <dbReference type="EMBL" id="RRR95671.1"/>
    </source>
</evidence>
<dbReference type="Gene3D" id="1.10.10.60">
    <property type="entry name" value="Homeodomain-like"/>
    <property type="match status" value="1"/>
</dbReference>
<dbReference type="Pfam" id="PF16859">
    <property type="entry name" value="TetR_C_11"/>
    <property type="match status" value="1"/>
</dbReference>
<dbReference type="AlphaFoldDB" id="A0A426URS0"/>
<dbReference type="Gene3D" id="1.10.357.10">
    <property type="entry name" value="Tetracycline Repressor, domain 2"/>
    <property type="match status" value="1"/>
</dbReference>
<keyword evidence="3" id="KW-0804">Transcription</keyword>
<evidence type="ECO:0000256" key="1">
    <source>
        <dbReference type="ARBA" id="ARBA00023015"/>
    </source>
</evidence>
<evidence type="ECO:0000256" key="2">
    <source>
        <dbReference type="ARBA" id="ARBA00023125"/>
    </source>
</evidence>
<organism evidence="6 7">
    <name type="scientific">Glycomyces terrestris</name>
    <dbReference type="NCBI Taxonomy" id="2493553"/>
    <lineage>
        <taxon>Bacteria</taxon>
        <taxon>Bacillati</taxon>
        <taxon>Actinomycetota</taxon>
        <taxon>Actinomycetes</taxon>
        <taxon>Glycomycetales</taxon>
        <taxon>Glycomycetaceae</taxon>
        <taxon>Glycomyces</taxon>
    </lineage>
</organism>
<comment type="caution">
    <text evidence="6">The sequence shown here is derived from an EMBL/GenBank/DDBJ whole genome shotgun (WGS) entry which is preliminary data.</text>
</comment>
<keyword evidence="7" id="KW-1185">Reference proteome</keyword>
<evidence type="ECO:0000259" key="5">
    <source>
        <dbReference type="PROSITE" id="PS50977"/>
    </source>
</evidence>
<dbReference type="InterPro" id="IPR001647">
    <property type="entry name" value="HTH_TetR"/>
</dbReference>
<dbReference type="GO" id="GO:0000976">
    <property type="term" value="F:transcription cis-regulatory region binding"/>
    <property type="evidence" value="ECO:0007669"/>
    <property type="project" value="TreeGrafter"/>
</dbReference>
<feature type="DNA-binding region" description="H-T-H motif" evidence="4">
    <location>
        <begin position="13"/>
        <end position="32"/>
    </location>
</feature>
<protein>
    <submittedName>
        <fullName evidence="6">TetR/AcrR family transcriptional regulator</fullName>
    </submittedName>
</protein>
<dbReference type="PANTHER" id="PTHR30055:SF148">
    <property type="entry name" value="TETR-FAMILY TRANSCRIPTIONAL REGULATOR"/>
    <property type="match status" value="1"/>
</dbReference>
<dbReference type="InterPro" id="IPR050109">
    <property type="entry name" value="HTH-type_TetR-like_transc_reg"/>
</dbReference>
<dbReference type="SUPFAM" id="SSF46689">
    <property type="entry name" value="Homeodomain-like"/>
    <property type="match status" value="1"/>
</dbReference>
<dbReference type="GO" id="GO:0003700">
    <property type="term" value="F:DNA-binding transcription factor activity"/>
    <property type="evidence" value="ECO:0007669"/>
    <property type="project" value="TreeGrafter"/>
</dbReference>
<dbReference type="InterPro" id="IPR011075">
    <property type="entry name" value="TetR_C"/>
</dbReference>
<sequence>MELLVERGVEHAGIEQIAKRAGVAKVTVYRRWSSKEDLLAAAIEHAREDLPNTADAGRPAEALPEVIADLLPRWGEVLAEPRFRALTARLLGAGPDHPRLLEAYVRHHVEPRRERARAAMLQAQAAGVLAADADVDLLMDMMTGAIMQHLLMTPTPPDAAETTAYLGRLLRQAGFDIA</sequence>
<dbReference type="PANTHER" id="PTHR30055">
    <property type="entry name" value="HTH-TYPE TRANSCRIPTIONAL REGULATOR RUTR"/>
    <property type="match status" value="1"/>
</dbReference>
<dbReference type="InterPro" id="IPR036271">
    <property type="entry name" value="Tet_transcr_reg_TetR-rel_C_sf"/>
</dbReference>
<accession>A0A426URS0</accession>
<name>A0A426URS0_9ACTN</name>
<dbReference type="SUPFAM" id="SSF48498">
    <property type="entry name" value="Tetracyclin repressor-like, C-terminal domain"/>
    <property type="match status" value="1"/>
</dbReference>
<dbReference type="Proteomes" id="UP000277256">
    <property type="component" value="Unassembled WGS sequence"/>
</dbReference>
<keyword evidence="1" id="KW-0805">Transcription regulation</keyword>
<keyword evidence="2 4" id="KW-0238">DNA-binding</keyword>
<dbReference type="InterPro" id="IPR009057">
    <property type="entry name" value="Homeodomain-like_sf"/>
</dbReference>
<evidence type="ECO:0000313" key="7">
    <source>
        <dbReference type="Proteomes" id="UP000277256"/>
    </source>
</evidence>
<dbReference type="Pfam" id="PF00440">
    <property type="entry name" value="TetR_N"/>
    <property type="match status" value="1"/>
</dbReference>
<evidence type="ECO:0000256" key="3">
    <source>
        <dbReference type="ARBA" id="ARBA00023163"/>
    </source>
</evidence>
<feature type="domain" description="HTH tetR-type" evidence="5">
    <location>
        <begin position="1"/>
        <end position="50"/>
    </location>
</feature>
<dbReference type="OrthoDB" id="9796019at2"/>
<evidence type="ECO:0000256" key="4">
    <source>
        <dbReference type="PROSITE-ProRule" id="PRU00335"/>
    </source>
</evidence>
<reference evidence="6 7" key="1">
    <citation type="submission" date="2018-12" db="EMBL/GenBank/DDBJ databases">
        <title>Glycomyces sp. YIM 121974 draft genome.</title>
        <authorList>
            <person name="Li Q."/>
        </authorList>
    </citation>
    <scope>NUCLEOTIDE SEQUENCE [LARGE SCALE GENOMIC DNA]</scope>
    <source>
        <strain evidence="6 7">YIM 121974</strain>
    </source>
</reference>
<gene>
    <name evidence="6" type="ORF">EIW28_23715</name>
</gene>
<proteinExistence type="predicted"/>